<dbReference type="Pfam" id="PF05064">
    <property type="entry name" value="Nsp1_C"/>
    <property type="match status" value="1"/>
</dbReference>
<keyword evidence="13" id="KW-1185">Reference proteome</keyword>
<evidence type="ECO:0000256" key="6">
    <source>
        <dbReference type="ARBA" id="ARBA00023010"/>
    </source>
</evidence>
<dbReference type="EMBL" id="AGNL01020252">
    <property type="protein sequence ID" value="EJK61248.1"/>
    <property type="molecule type" value="Genomic_DNA"/>
</dbReference>
<evidence type="ECO:0000256" key="10">
    <source>
        <dbReference type="SAM" id="MobiDB-lite"/>
    </source>
</evidence>
<evidence type="ECO:0000256" key="7">
    <source>
        <dbReference type="ARBA" id="ARBA00023132"/>
    </source>
</evidence>
<evidence type="ECO:0000256" key="9">
    <source>
        <dbReference type="SAM" id="Coils"/>
    </source>
</evidence>
<feature type="region of interest" description="Disordered" evidence="10">
    <location>
        <begin position="221"/>
        <end position="242"/>
    </location>
</feature>
<proteinExistence type="inferred from homology"/>
<accession>K0S5B9</accession>
<keyword evidence="4" id="KW-0509">mRNA transport</keyword>
<keyword evidence="6" id="KW-0811">Translocation</keyword>
<evidence type="ECO:0000256" key="2">
    <source>
        <dbReference type="ARBA" id="ARBA00005911"/>
    </source>
</evidence>
<feature type="compositionally biased region" description="Low complexity" evidence="10">
    <location>
        <begin position="263"/>
        <end position="280"/>
    </location>
</feature>
<feature type="compositionally biased region" description="Polar residues" evidence="10">
    <location>
        <begin position="647"/>
        <end position="661"/>
    </location>
</feature>
<dbReference type="PANTHER" id="PTHR12084:SF0">
    <property type="entry name" value="NUCLEAR PORE GLYCOPROTEIN P62"/>
    <property type="match status" value="1"/>
</dbReference>
<feature type="compositionally biased region" description="Polar residues" evidence="10">
    <location>
        <begin position="287"/>
        <end position="303"/>
    </location>
</feature>
<feature type="compositionally biased region" description="Low complexity" evidence="10">
    <location>
        <begin position="662"/>
        <end position="675"/>
    </location>
</feature>
<dbReference type="InterPro" id="IPR026010">
    <property type="entry name" value="NSP1/NUP62"/>
</dbReference>
<feature type="compositionally biased region" description="Low complexity" evidence="10">
    <location>
        <begin position="321"/>
        <end position="337"/>
    </location>
</feature>
<sequence>MKSKEIPHTFLAHRNRNKAQEGADQRVATNKMFSFGTTGKSGSSSAGASSGGGFSFSAPSATGDGTKAAAPAAGGFSFGAPSATEPSKAPAPGGLFGGTSATTTNASAPSTGGFSFGAPASVSANAAAKTGGDAAKPPAFSFGGPAPAAAAAAAGDKKDAAPAGGGLFGASSSAGTDANLMIEVSQLITDNITLAWFLIISFCVTPLPLAPAPSAGGGGLFGGTAPDAKKDEGKADGPAPAGFSFGAGAPAAAASSDDKKAAASAPAGGFSFGGAATTDTGSKKGNDSTPGTSKNLFGATSTPAAKVPSPVETPNTGPGMSSAPASATPLTTAPTATEASNKPKLIEPPPIEYQSLTVEQILNRFQSELETDTVAFLHEAQRIANYDATLRDTQHALSELTNQVSRLMLHQNEVDTQLRGIGSYQNELSTTLDQLERNVDELFAAQSNITIEDADVEREKSYQRALEVDDKLTQMTGKLEAVVNDLNSAQERALNSGREGTNDEVGKIIGIFNAHHETLAVLDNKARAVEADMATLSQVLARTIEHTGIEYNHKKPSRKDEALSALRWDIWKWIEEAKKGDCDPNCGDLPSYEQSPAAPSEDPSHAPTASREESSTGPSVSSSGEPSLSRSVPPSEQPSENPSEAPVTTQPTTLYPSTVQATTPQSTLSSSPTQTIEQPRFPEYPEPPNASSAYFNYNLTQGSRFGPSAWKRVSVPADNYWGEFLSLDNQCGNEFGQSPIDLCTAPSRYCQEFHEFRSRPGDFGIEGRSMQKQILANKLVSHLDCACASFFCTDMHNRKHEKRVLVERRTGDEPDPPHVDFAGVGARELDLLNIDISFPSEHTVCGKRFAGEMRYYFYHPMKLVFVAIAFLLETSDEAPANGHMQLLIDEFRYLHERHDKLCQWSATERKGSTNVTADEAAEPVRRLRKNAWNPFHPDIQKTVHFWGYTGSLTEPPCSGWSVLWRIMDVPVVLSKEQIGQMRTVLFTNRDPKTCLFTSVHSSDAVARPIQRPIRYYKCRRQDYVR</sequence>
<gene>
    <name evidence="12" type="ORF">THAOC_18301</name>
</gene>
<feature type="region of interest" description="Disordered" evidence="10">
    <location>
        <begin position="1"/>
        <end position="55"/>
    </location>
</feature>
<dbReference type="GO" id="GO:0017056">
    <property type="term" value="F:structural constituent of nuclear pore"/>
    <property type="evidence" value="ECO:0007669"/>
    <property type="project" value="InterPro"/>
</dbReference>
<dbReference type="GO" id="GO:0051028">
    <property type="term" value="P:mRNA transport"/>
    <property type="evidence" value="ECO:0007669"/>
    <property type="project" value="UniProtKB-KW"/>
</dbReference>
<keyword evidence="7" id="KW-0906">Nuclear pore complex</keyword>
<comment type="similarity">
    <text evidence="2">Belongs to the nucleoporin NSP1/NUP62 family.</text>
</comment>
<dbReference type="Proteomes" id="UP000266841">
    <property type="component" value="Unassembled WGS sequence"/>
</dbReference>
<feature type="compositionally biased region" description="Low complexity" evidence="10">
    <location>
        <begin position="33"/>
        <end position="48"/>
    </location>
</feature>
<dbReference type="Gene3D" id="3.10.200.10">
    <property type="entry name" value="Alpha carbonic anhydrase"/>
    <property type="match status" value="1"/>
</dbReference>
<dbReference type="InterPro" id="IPR001148">
    <property type="entry name" value="CA_dom"/>
</dbReference>
<dbReference type="GO" id="GO:0005543">
    <property type="term" value="F:phospholipid binding"/>
    <property type="evidence" value="ECO:0007669"/>
    <property type="project" value="TreeGrafter"/>
</dbReference>
<feature type="coiled-coil region" evidence="9">
    <location>
        <begin position="383"/>
        <end position="492"/>
    </location>
</feature>
<evidence type="ECO:0000313" key="13">
    <source>
        <dbReference type="Proteomes" id="UP000266841"/>
    </source>
</evidence>
<evidence type="ECO:0000259" key="11">
    <source>
        <dbReference type="PROSITE" id="PS51144"/>
    </source>
</evidence>
<dbReference type="SUPFAM" id="SSF51069">
    <property type="entry name" value="Carbonic anhydrase"/>
    <property type="match status" value="1"/>
</dbReference>
<comment type="caution">
    <text evidence="12">The sequence shown here is derived from an EMBL/GenBank/DDBJ whole genome shotgun (WGS) entry which is preliminary data.</text>
</comment>
<dbReference type="PANTHER" id="PTHR12084">
    <property type="entry name" value="NUCLEAR PORE GLYCOPROTEIN P62-RELATED"/>
    <property type="match status" value="1"/>
</dbReference>
<dbReference type="SMART" id="SM01057">
    <property type="entry name" value="Carb_anhydrase"/>
    <property type="match status" value="1"/>
</dbReference>
<organism evidence="12 13">
    <name type="scientific">Thalassiosira oceanica</name>
    <name type="common">Marine diatom</name>
    <dbReference type="NCBI Taxonomy" id="159749"/>
    <lineage>
        <taxon>Eukaryota</taxon>
        <taxon>Sar</taxon>
        <taxon>Stramenopiles</taxon>
        <taxon>Ochrophyta</taxon>
        <taxon>Bacillariophyta</taxon>
        <taxon>Coscinodiscophyceae</taxon>
        <taxon>Thalassiosirophycidae</taxon>
        <taxon>Thalassiosirales</taxon>
        <taxon>Thalassiosiraceae</taxon>
        <taxon>Thalassiosira</taxon>
    </lineage>
</organism>
<evidence type="ECO:0000256" key="1">
    <source>
        <dbReference type="ARBA" id="ARBA00004567"/>
    </source>
</evidence>
<evidence type="ECO:0000256" key="8">
    <source>
        <dbReference type="ARBA" id="ARBA00023242"/>
    </source>
</evidence>
<protein>
    <recommendedName>
        <fullName evidence="11">Alpha-carbonic anhydrase domain-containing protein</fullName>
    </recommendedName>
</protein>
<comment type="subcellular location">
    <subcellularLocation>
        <location evidence="1">Nucleus</location>
        <location evidence="1">Nuclear pore complex</location>
    </subcellularLocation>
</comment>
<dbReference type="GO" id="GO:0006405">
    <property type="term" value="P:RNA export from nucleus"/>
    <property type="evidence" value="ECO:0007669"/>
    <property type="project" value="TreeGrafter"/>
</dbReference>
<dbReference type="InterPro" id="IPR036398">
    <property type="entry name" value="CA_dom_sf"/>
</dbReference>
<dbReference type="InterPro" id="IPR007758">
    <property type="entry name" value="Nucleoporin_NSP1_C"/>
</dbReference>
<evidence type="ECO:0000256" key="4">
    <source>
        <dbReference type="ARBA" id="ARBA00022816"/>
    </source>
</evidence>
<dbReference type="GO" id="GO:0006606">
    <property type="term" value="P:protein import into nucleus"/>
    <property type="evidence" value="ECO:0007669"/>
    <property type="project" value="TreeGrafter"/>
</dbReference>
<dbReference type="Pfam" id="PF00194">
    <property type="entry name" value="Carb_anhydrase"/>
    <property type="match status" value="1"/>
</dbReference>
<dbReference type="OMA" id="DCACASF"/>
<dbReference type="GO" id="GO:0044613">
    <property type="term" value="C:nuclear pore central transport channel"/>
    <property type="evidence" value="ECO:0007669"/>
    <property type="project" value="TreeGrafter"/>
</dbReference>
<dbReference type="OrthoDB" id="42956at2759"/>
<evidence type="ECO:0000313" key="12">
    <source>
        <dbReference type="EMBL" id="EJK61248.1"/>
    </source>
</evidence>
<keyword evidence="3" id="KW-0813">Transport</keyword>
<dbReference type="PROSITE" id="PS51144">
    <property type="entry name" value="ALPHA_CA_2"/>
    <property type="match status" value="1"/>
</dbReference>
<keyword evidence="8" id="KW-0539">Nucleus</keyword>
<feature type="compositionally biased region" description="Low complexity" evidence="10">
    <location>
        <begin position="615"/>
        <end position="646"/>
    </location>
</feature>
<keyword evidence="5" id="KW-0653">Protein transport</keyword>
<keyword evidence="9" id="KW-0175">Coiled coil</keyword>
<evidence type="ECO:0000256" key="3">
    <source>
        <dbReference type="ARBA" id="ARBA00022448"/>
    </source>
</evidence>
<feature type="region of interest" description="Disordered" evidence="10">
    <location>
        <begin position="582"/>
        <end position="689"/>
    </location>
</feature>
<dbReference type="Gene3D" id="1.20.5.170">
    <property type="match status" value="1"/>
</dbReference>
<name>K0S5B9_THAOC</name>
<feature type="region of interest" description="Disordered" evidence="10">
    <location>
        <begin position="263"/>
        <end position="348"/>
    </location>
</feature>
<dbReference type="eggNOG" id="KOG2196">
    <property type="taxonomic scope" value="Eukaryota"/>
</dbReference>
<dbReference type="AlphaFoldDB" id="K0S5B9"/>
<feature type="region of interest" description="Disordered" evidence="10">
    <location>
        <begin position="81"/>
        <end position="104"/>
    </location>
</feature>
<feature type="domain" description="Alpha-carbonic anhydrase" evidence="11">
    <location>
        <begin position="693"/>
        <end position="1017"/>
    </location>
</feature>
<evidence type="ECO:0000256" key="5">
    <source>
        <dbReference type="ARBA" id="ARBA00022927"/>
    </source>
</evidence>
<reference evidence="12 13" key="1">
    <citation type="journal article" date="2012" name="Genome Biol.">
        <title>Genome and low-iron response of an oceanic diatom adapted to chronic iron limitation.</title>
        <authorList>
            <person name="Lommer M."/>
            <person name="Specht M."/>
            <person name="Roy A.S."/>
            <person name="Kraemer L."/>
            <person name="Andreson R."/>
            <person name="Gutowska M.A."/>
            <person name="Wolf J."/>
            <person name="Bergner S.V."/>
            <person name="Schilhabel M.B."/>
            <person name="Klostermeier U.C."/>
            <person name="Beiko R.G."/>
            <person name="Rosenstiel P."/>
            <person name="Hippler M."/>
            <person name="Laroche J."/>
        </authorList>
    </citation>
    <scope>NUCLEOTIDE SEQUENCE [LARGE SCALE GENOMIC DNA]</scope>
    <source>
        <strain evidence="12 13">CCMP1005</strain>
    </source>
</reference>